<protein>
    <recommendedName>
        <fullName evidence="2">Zn(2)-C6 fungal-type domain-containing protein</fullName>
    </recommendedName>
</protein>
<keyword evidence="4" id="KW-1185">Reference proteome</keyword>
<accession>A0AAN6TDJ6</accession>
<dbReference type="Gene3D" id="4.10.240.10">
    <property type="entry name" value="Zn(2)-C6 fungal-type DNA-binding domain"/>
    <property type="match status" value="1"/>
</dbReference>
<proteinExistence type="predicted"/>
<evidence type="ECO:0000313" key="3">
    <source>
        <dbReference type="EMBL" id="KAK4112437.1"/>
    </source>
</evidence>
<evidence type="ECO:0000256" key="1">
    <source>
        <dbReference type="ARBA" id="ARBA00023242"/>
    </source>
</evidence>
<dbReference type="GO" id="GO:0000976">
    <property type="term" value="F:transcription cis-regulatory region binding"/>
    <property type="evidence" value="ECO:0007669"/>
    <property type="project" value="TreeGrafter"/>
</dbReference>
<name>A0AAN6TDJ6_9PEZI</name>
<dbReference type="SMART" id="SM00066">
    <property type="entry name" value="GAL4"/>
    <property type="match status" value="1"/>
</dbReference>
<dbReference type="RefSeq" id="XP_064670007.1">
    <property type="nucleotide sequence ID" value="XM_064819187.1"/>
</dbReference>
<dbReference type="GO" id="GO:0000981">
    <property type="term" value="F:DNA-binding transcription factor activity, RNA polymerase II-specific"/>
    <property type="evidence" value="ECO:0007669"/>
    <property type="project" value="InterPro"/>
</dbReference>
<dbReference type="GO" id="GO:0045944">
    <property type="term" value="P:positive regulation of transcription by RNA polymerase II"/>
    <property type="evidence" value="ECO:0007669"/>
    <property type="project" value="TreeGrafter"/>
</dbReference>
<reference evidence="3" key="2">
    <citation type="submission" date="2023-05" db="EMBL/GenBank/DDBJ databases">
        <authorList>
            <consortium name="Lawrence Berkeley National Laboratory"/>
            <person name="Steindorff A."/>
            <person name="Hensen N."/>
            <person name="Bonometti L."/>
            <person name="Westerberg I."/>
            <person name="Brannstrom I.O."/>
            <person name="Guillou S."/>
            <person name="Cros-Aarteil S."/>
            <person name="Calhoun S."/>
            <person name="Haridas S."/>
            <person name="Kuo A."/>
            <person name="Mondo S."/>
            <person name="Pangilinan J."/>
            <person name="Riley R."/>
            <person name="Labutti K."/>
            <person name="Andreopoulos B."/>
            <person name="Lipzen A."/>
            <person name="Chen C."/>
            <person name="Yanf M."/>
            <person name="Daum C."/>
            <person name="Ng V."/>
            <person name="Clum A."/>
            <person name="Ohm R."/>
            <person name="Martin F."/>
            <person name="Silar P."/>
            <person name="Natvig D."/>
            <person name="Lalanne C."/>
            <person name="Gautier V."/>
            <person name="Ament-Velasquez S.L."/>
            <person name="Kruys A."/>
            <person name="Hutchinson M.I."/>
            <person name="Powell A.J."/>
            <person name="Barry K."/>
            <person name="Miller A.N."/>
            <person name="Grigoriev I.V."/>
            <person name="Debuchy R."/>
            <person name="Gladieux P."/>
            <person name="Thoren M.H."/>
            <person name="Johannesson H."/>
        </authorList>
    </citation>
    <scope>NUCLEOTIDE SEQUENCE</scope>
    <source>
        <strain evidence="3">CBS 508.74</strain>
    </source>
</reference>
<dbReference type="GO" id="GO:0005634">
    <property type="term" value="C:nucleus"/>
    <property type="evidence" value="ECO:0007669"/>
    <property type="project" value="TreeGrafter"/>
</dbReference>
<dbReference type="GO" id="GO:0008270">
    <property type="term" value="F:zinc ion binding"/>
    <property type="evidence" value="ECO:0007669"/>
    <property type="project" value="InterPro"/>
</dbReference>
<dbReference type="Pfam" id="PF00172">
    <property type="entry name" value="Zn_clus"/>
    <property type="match status" value="1"/>
</dbReference>
<organism evidence="3 4">
    <name type="scientific">Canariomyces notabilis</name>
    <dbReference type="NCBI Taxonomy" id="2074819"/>
    <lineage>
        <taxon>Eukaryota</taxon>
        <taxon>Fungi</taxon>
        <taxon>Dikarya</taxon>
        <taxon>Ascomycota</taxon>
        <taxon>Pezizomycotina</taxon>
        <taxon>Sordariomycetes</taxon>
        <taxon>Sordariomycetidae</taxon>
        <taxon>Sordariales</taxon>
        <taxon>Chaetomiaceae</taxon>
        <taxon>Canariomyces</taxon>
    </lineage>
</organism>
<evidence type="ECO:0000259" key="2">
    <source>
        <dbReference type="PROSITE" id="PS50048"/>
    </source>
</evidence>
<comment type="caution">
    <text evidence="3">The sequence shown here is derived from an EMBL/GenBank/DDBJ whole genome shotgun (WGS) entry which is preliminary data.</text>
</comment>
<dbReference type="Proteomes" id="UP001302812">
    <property type="component" value="Unassembled WGS sequence"/>
</dbReference>
<dbReference type="GeneID" id="89943313"/>
<dbReference type="PANTHER" id="PTHR37534">
    <property type="entry name" value="TRANSCRIPTIONAL ACTIVATOR PROTEIN UGA3"/>
    <property type="match status" value="1"/>
</dbReference>
<dbReference type="SUPFAM" id="SSF57701">
    <property type="entry name" value="Zn2/Cys6 DNA-binding domain"/>
    <property type="match status" value="1"/>
</dbReference>
<dbReference type="InterPro" id="IPR036864">
    <property type="entry name" value="Zn2-C6_fun-type_DNA-bd_sf"/>
</dbReference>
<dbReference type="PROSITE" id="PS00463">
    <property type="entry name" value="ZN2_CY6_FUNGAL_1"/>
    <property type="match status" value="1"/>
</dbReference>
<sequence>MPSRSRSGCAECKRRKRKCDETRPECLACKKRGIRCGGYNVKLQWSVGIASRGRFVGATMPTLPAQKKFSSSTLASTGKSLASNIHLPRQSCSATGHSAGSAWITCPPAVRNGPPDFASSPTKSSFSSSREQLGSDAASDLCSNAASDLCELPDRCSPAKTPQDRRCHIKRSAEDWYLFDQAMDTTVHRLYGTRRAEWILPLIRSLAETSDALFIVLEALHLFPRHGRDLTVRFHEEVDRALKAFRSELNSSLGTMNGGTMCAGLFLCTLNILLGNPWTSHLKCMADLYQLHGDLGHLMRNGPPPLAIQHPTEIMAVMDLPTLVLGRDICTMGLWERLRQAQDSLEGGRPGGVEVLTGIPRTLLDIFALCGHKSDEDIDVEGKFWSWSWAGETGELPQRHLWEAWRLAGILTARRLQRRKKKHHPAPDGASSLQGQSLNLLASMESQQLWSVSHATPIISEMVLGRLVDCIDTLWDMRCRPEYGHLLVWNSLAYPFTAARLEVTLLRAHPEWLKALDSIASSHFKLGPTSLSMRSPSILKMLDEAMESGDDDYDLDLAAKLQGIEVPLF</sequence>
<dbReference type="EMBL" id="MU853342">
    <property type="protein sequence ID" value="KAK4112437.1"/>
    <property type="molecule type" value="Genomic_DNA"/>
</dbReference>
<dbReference type="PANTHER" id="PTHR37534:SF44">
    <property type="entry name" value="ZN(II)2CYS6 TRANSCRIPTION FACTOR (EUROFUNG)"/>
    <property type="match status" value="1"/>
</dbReference>
<dbReference type="AlphaFoldDB" id="A0AAN6TDJ6"/>
<dbReference type="CDD" id="cd00067">
    <property type="entry name" value="GAL4"/>
    <property type="match status" value="1"/>
</dbReference>
<gene>
    <name evidence="3" type="ORF">N656DRAFT_845214</name>
</gene>
<reference evidence="3" key="1">
    <citation type="journal article" date="2023" name="Mol. Phylogenet. Evol.">
        <title>Genome-scale phylogeny and comparative genomics of the fungal order Sordariales.</title>
        <authorList>
            <person name="Hensen N."/>
            <person name="Bonometti L."/>
            <person name="Westerberg I."/>
            <person name="Brannstrom I.O."/>
            <person name="Guillou S."/>
            <person name="Cros-Aarteil S."/>
            <person name="Calhoun S."/>
            <person name="Haridas S."/>
            <person name="Kuo A."/>
            <person name="Mondo S."/>
            <person name="Pangilinan J."/>
            <person name="Riley R."/>
            <person name="LaButti K."/>
            <person name="Andreopoulos B."/>
            <person name="Lipzen A."/>
            <person name="Chen C."/>
            <person name="Yan M."/>
            <person name="Daum C."/>
            <person name="Ng V."/>
            <person name="Clum A."/>
            <person name="Steindorff A."/>
            <person name="Ohm R.A."/>
            <person name="Martin F."/>
            <person name="Silar P."/>
            <person name="Natvig D.O."/>
            <person name="Lalanne C."/>
            <person name="Gautier V."/>
            <person name="Ament-Velasquez S.L."/>
            <person name="Kruys A."/>
            <person name="Hutchinson M.I."/>
            <person name="Powell A.J."/>
            <person name="Barry K."/>
            <person name="Miller A.N."/>
            <person name="Grigoriev I.V."/>
            <person name="Debuchy R."/>
            <person name="Gladieux P."/>
            <person name="Hiltunen Thoren M."/>
            <person name="Johannesson H."/>
        </authorList>
    </citation>
    <scope>NUCLEOTIDE SEQUENCE</scope>
    <source>
        <strain evidence="3">CBS 508.74</strain>
    </source>
</reference>
<dbReference type="PROSITE" id="PS50048">
    <property type="entry name" value="ZN2_CY6_FUNGAL_2"/>
    <property type="match status" value="1"/>
</dbReference>
<dbReference type="InterPro" id="IPR001138">
    <property type="entry name" value="Zn2Cys6_DnaBD"/>
</dbReference>
<evidence type="ECO:0000313" key="4">
    <source>
        <dbReference type="Proteomes" id="UP001302812"/>
    </source>
</evidence>
<feature type="domain" description="Zn(2)-C6 fungal-type" evidence="2">
    <location>
        <begin position="8"/>
        <end position="36"/>
    </location>
</feature>
<keyword evidence="1" id="KW-0539">Nucleus</keyword>